<name>A0ACB9MZW5_9MYRT</name>
<dbReference type="Proteomes" id="UP001057402">
    <property type="component" value="Chromosome 8"/>
</dbReference>
<evidence type="ECO:0000313" key="1">
    <source>
        <dbReference type="EMBL" id="KAI4329496.1"/>
    </source>
</evidence>
<sequence length="122" mass="13678">MEEGGVPLASTSLLIFQQHGGAIRKLNGGELAVVPNQIRPRMEEGGVPFASTRAFELFSGNSFFLIDYLLIFQQHGGAIRKLNGLDLLTFFLFFCHACSLIIIFGRTYMMKWIMEKDTETLS</sequence>
<reference evidence="2" key="1">
    <citation type="journal article" date="2023" name="Front. Plant Sci.">
        <title>Chromosomal-level genome assembly of Melastoma candidum provides insights into trichome evolution.</title>
        <authorList>
            <person name="Zhong Y."/>
            <person name="Wu W."/>
            <person name="Sun C."/>
            <person name="Zou P."/>
            <person name="Liu Y."/>
            <person name="Dai S."/>
            <person name="Zhou R."/>
        </authorList>
    </citation>
    <scope>NUCLEOTIDE SEQUENCE [LARGE SCALE GENOMIC DNA]</scope>
</reference>
<keyword evidence="2" id="KW-1185">Reference proteome</keyword>
<dbReference type="EMBL" id="CM042887">
    <property type="protein sequence ID" value="KAI4329496.1"/>
    <property type="molecule type" value="Genomic_DNA"/>
</dbReference>
<comment type="caution">
    <text evidence="1">The sequence shown here is derived from an EMBL/GenBank/DDBJ whole genome shotgun (WGS) entry which is preliminary data.</text>
</comment>
<organism evidence="1 2">
    <name type="scientific">Melastoma candidum</name>
    <dbReference type="NCBI Taxonomy" id="119954"/>
    <lineage>
        <taxon>Eukaryota</taxon>
        <taxon>Viridiplantae</taxon>
        <taxon>Streptophyta</taxon>
        <taxon>Embryophyta</taxon>
        <taxon>Tracheophyta</taxon>
        <taxon>Spermatophyta</taxon>
        <taxon>Magnoliopsida</taxon>
        <taxon>eudicotyledons</taxon>
        <taxon>Gunneridae</taxon>
        <taxon>Pentapetalae</taxon>
        <taxon>rosids</taxon>
        <taxon>malvids</taxon>
        <taxon>Myrtales</taxon>
        <taxon>Melastomataceae</taxon>
        <taxon>Melastomatoideae</taxon>
        <taxon>Melastomateae</taxon>
        <taxon>Melastoma</taxon>
    </lineage>
</organism>
<gene>
    <name evidence="1" type="ORF">MLD38_027880</name>
</gene>
<accession>A0ACB9MZW5</accession>
<proteinExistence type="predicted"/>
<protein>
    <submittedName>
        <fullName evidence="1">Uncharacterized protein</fullName>
    </submittedName>
</protein>
<evidence type="ECO:0000313" key="2">
    <source>
        <dbReference type="Proteomes" id="UP001057402"/>
    </source>
</evidence>